<dbReference type="OrthoDB" id="6513632at2759"/>
<dbReference type="VEuPathDB" id="VectorBase:ISCP_033523"/>
<dbReference type="EMBL" id="ABJB010535655">
    <property type="status" value="NOT_ANNOTATED_CDS"/>
    <property type="molecule type" value="Genomic_DNA"/>
</dbReference>
<name>B7PA04_IXOSC</name>
<proteinExistence type="evidence at protein level"/>
<dbReference type="EnsemblMetazoa" id="ISCW002704-RA">
    <property type="protein sequence ID" value="ISCW002704-PA"/>
    <property type="gene ID" value="ISCW002704"/>
</dbReference>
<evidence type="ECO:0000256" key="1">
    <source>
        <dbReference type="SAM" id="MobiDB-lite"/>
    </source>
</evidence>
<reference evidence="2 4" key="1">
    <citation type="submission" date="2008-03" db="EMBL/GenBank/DDBJ databases">
        <title>Annotation of Ixodes scapularis.</title>
        <authorList>
            <consortium name="Ixodes scapularis Genome Project Consortium"/>
            <person name="Caler E."/>
            <person name="Hannick L.I."/>
            <person name="Bidwell S."/>
            <person name="Joardar V."/>
            <person name="Thiagarajan M."/>
            <person name="Amedeo P."/>
            <person name="Galinsky K.J."/>
            <person name="Schobel S."/>
            <person name="Inman J."/>
            <person name="Hostetler J."/>
            <person name="Miller J."/>
            <person name="Hammond M."/>
            <person name="Megy K."/>
            <person name="Lawson D."/>
            <person name="Kodira C."/>
            <person name="Sutton G."/>
            <person name="Meyer J."/>
            <person name="Hill C.A."/>
            <person name="Birren B."/>
            <person name="Nene V."/>
            <person name="Collins F."/>
            <person name="Alarcon-Chaidez F."/>
            <person name="Wikel S."/>
            <person name="Strausberg R."/>
        </authorList>
    </citation>
    <scope>NUCLEOTIDE SEQUENCE [LARGE SCALE GENOMIC DNA]</scope>
    <source>
        <strain evidence="4">Wikel</strain>
        <strain evidence="2">Wikel colony</strain>
    </source>
</reference>
<keyword evidence="4" id="KW-1185">Reference proteome</keyword>
<sequence>MADEADRTDLPMEESIDEGSCSANEALGADDATTEDTLLEDEGPQRSKEPQVVVKFTYSEHADTAARTDEEIEEILGKLKLEGSDVPRPVLKLEETGLPDELVSKLKDIFGSQLGPFASYGLPSLLSGRDHVSLGGD</sequence>
<protein>
    <submittedName>
        <fullName evidence="2 3">Uncharacterized protein</fullName>
    </submittedName>
</protein>
<dbReference type="EMBL" id="ABJB010657630">
    <property type="status" value="NOT_ANNOTATED_CDS"/>
    <property type="molecule type" value="Genomic_DNA"/>
</dbReference>
<dbReference type="AlphaFoldDB" id="B7PA04"/>
<dbReference type="HOGENOM" id="CLU_1867343_0_0_1"/>
<reference evidence="3" key="2">
    <citation type="submission" date="2020-05" db="UniProtKB">
        <authorList>
            <consortium name="EnsemblMetazoa"/>
        </authorList>
    </citation>
    <scope>IDENTIFICATION</scope>
    <source>
        <strain evidence="3">wikel</strain>
    </source>
</reference>
<dbReference type="EMBL" id="ABJB010831975">
    <property type="status" value="NOT_ANNOTATED_CDS"/>
    <property type="molecule type" value="Genomic_DNA"/>
</dbReference>
<dbReference type="VEuPathDB" id="VectorBase:ISCW002704"/>
<dbReference type="VEuPathDB" id="VectorBase:ISCI002704"/>
<dbReference type="PaxDb" id="6945-B7PA04"/>
<dbReference type="EMBL" id="ABJB010745153">
    <property type="status" value="NOT_ANNOTATED_CDS"/>
    <property type="molecule type" value="Genomic_DNA"/>
</dbReference>
<accession>B7PA04</accession>
<feature type="compositionally biased region" description="Basic and acidic residues" evidence="1">
    <location>
        <begin position="1"/>
        <end position="10"/>
    </location>
</feature>
<dbReference type="EMBL" id="DS668332">
    <property type="protein sequence ID" value="EEC03426.1"/>
    <property type="molecule type" value="Genomic_DNA"/>
</dbReference>
<evidence type="ECO:0000313" key="3">
    <source>
        <dbReference type="EnsemblMetazoa" id="ISCW002704-PA"/>
    </source>
</evidence>
<organism>
    <name type="scientific">Ixodes scapularis</name>
    <name type="common">Black-legged tick</name>
    <name type="synonym">Deer tick</name>
    <dbReference type="NCBI Taxonomy" id="6945"/>
    <lineage>
        <taxon>Eukaryota</taxon>
        <taxon>Metazoa</taxon>
        <taxon>Ecdysozoa</taxon>
        <taxon>Arthropoda</taxon>
        <taxon>Chelicerata</taxon>
        <taxon>Arachnida</taxon>
        <taxon>Acari</taxon>
        <taxon>Parasitiformes</taxon>
        <taxon>Ixodida</taxon>
        <taxon>Ixodoidea</taxon>
        <taxon>Ixodidae</taxon>
        <taxon>Ixodinae</taxon>
        <taxon>Ixodes</taxon>
    </lineage>
</organism>
<feature type="region of interest" description="Disordered" evidence="1">
    <location>
        <begin position="1"/>
        <end position="49"/>
    </location>
</feature>
<dbReference type="STRING" id="6945.B7PA04"/>
<dbReference type="InParanoid" id="B7PA04"/>
<dbReference type="Proteomes" id="UP000001555">
    <property type="component" value="Unassembled WGS sequence"/>
</dbReference>
<evidence type="ECO:0000313" key="2">
    <source>
        <dbReference type="EMBL" id="EEC03426.1"/>
    </source>
</evidence>
<evidence type="ECO:0007829" key="5">
    <source>
        <dbReference type="PeptideAtlas" id="B7PA04"/>
    </source>
</evidence>
<feature type="compositionally biased region" description="Acidic residues" evidence="1">
    <location>
        <begin position="32"/>
        <end position="42"/>
    </location>
</feature>
<gene>
    <name evidence="2" type="ORF">IscW_ISCW002704</name>
</gene>
<evidence type="ECO:0000313" key="4">
    <source>
        <dbReference type="Proteomes" id="UP000001555"/>
    </source>
</evidence>
<keyword evidence="5" id="KW-1267">Proteomics identification</keyword>